<proteinExistence type="predicted"/>
<keyword evidence="1" id="KW-1133">Transmembrane helix</keyword>
<dbReference type="AlphaFoldDB" id="A0A364NBH6"/>
<name>A0A364NBH6_STELY</name>
<accession>A0A364NBH6</accession>
<keyword evidence="1" id="KW-0812">Transmembrane</keyword>
<feature type="transmembrane region" description="Helical" evidence="1">
    <location>
        <begin position="333"/>
        <end position="354"/>
    </location>
</feature>
<organism evidence="2 3">
    <name type="scientific">Stemphylium lycopersici</name>
    <name type="common">Tomato gray leaf spot disease fungus</name>
    <name type="synonym">Thyrospora lycopersici</name>
    <dbReference type="NCBI Taxonomy" id="183478"/>
    <lineage>
        <taxon>Eukaryota</taxon>
        <taxon>Fungi</taxon>
        <taxon>Dikarya</taxon>
        <taxon>Ascomycota</taxon>
        <taxon>Pezizomycotina</taxon>
        <taxon>Dothideomycetes</taxon>
        <taxon>Pleosporomycetidae</taxon>
        <taxon>Pleosporales</taxon>
        <taxon>Pleosporineae</taxon>
        <taxon>Pleosporaceae</taxon>
        <taxon>Stemphylium</taxon>
    </lineage>
</organism>
<gene>
    <name evidence="2" type="ORF">DDE83_001991</name>
</gene>
<dbReference type="SUPFAM" id="SSF54909">
    <property type="entry name" value="Dimeric alpha+beta barrel"/>
    <property type="match status" value="1"/>
</dbReference>
<dbReference type="InterPro" id="IPR011008">
    <property type="entry name" value="Dimeric_a/b-barrel"/>
</dbReference>
<reference evidence="3" key="1">
    <citation type="submission" date="2018-05" db="EMBL/GenBank/DDBJ databases">
        <title>Draft genome sequence of Stemphylium lycopersici strain CIDEFI 213.</title>
        <authorList>
            <person name="Medina R."/>
            <person name="Franco M.E.E."/>
            <person name="Lucentini C.G."/>
            <person name="Saparrat M.C.N."/>
            <person name="Balatti P.A."/>
        </authorList>
    </citation>
    <scope>NUCLEOTIDE SEQUENCE [LARGE SCALE GENOMIC DNA]</scope>
    <source>
        <strain evidence="3">CIDEFI 213</strain>
    </source>
</reference>
<evidence type="ECO:0000313" key="3">
    <source>
        <dbReference type="Proteomes" id="UP000249619"/>
    </source>
</evidence>
<feature type="transmembrane region" description="Helical" evidence="1">
    <location>
        <begin position="425"/>
        <end position="449"/>
    </location>
</feature>
<feature type="transmembrane region" description="Helical" evidence="1">
    <location>
        <begin position="375"/>
        <end position="396"/>
    </location>
</feature>
<comment type="caution">
    <text evidence="2">The sequence shown here is derived from an EMBL/GenBank/DDBJ whole genome shotgun (WGS) entry which is preliminary data.</text>
</comment>
<sequence>MAPPQTSGSAESNGVLILWGSVDPEAVDEGDLNDWWTNEHLPERLGLPGFQRARRYRARDAKHSQNEYLALYDVSDVRDLVSAEYLYALNHPTERTAKFMPSLAKMSRFACQVIPSECSPVSISEQYANTSDPLFIVVFELDAAGLDHDPLLVIGEYLRDRRQGASTVITHARLTKVNQEVTKTGTASKSYDRVQFQASRDGEKGTEMAETLIALFEFRNISTDGSSPERPVDSGCISKTTEMPGLRSASISFIACDVSSAALDLLSTHNPANVLRGPENLTTMPSLTLPLTLPLSPTTSIRLRILQYAQLSIAALAPLFFLTTLILPVSHKLFTLSLLYTPLLTSLTTVFFIAREQKRAAAGTLTRQKYAKYQLLKMAAAFGMSFVAFIAGVASAPAEGEQDVKRPGEQGLWISGVKIGVWQGLLMWLGVFNWYVLCPLVILFTVYLSGRAVANGFVRGAIALEGDEARIGLAAENGTENDEQIARNLQAQDGNWQA</sequence>
<evidence type="ECO:0000313" key="2">
    <source>
        <dbReference type="EMBL" id="RAR14592.1"/>
    </source>
</evidence>
<keyword evidence="1" id="KW-0472">Membrane</keyword>
<dbReference type="Proteomes" id="UP000249619">
    <property type="component" value="Unassembled WGS sequence"/>
</dbReference>
<keyword evidence="3" id="KW-1185">Reference proteome</keyword>
<evidence type="ECO:0000256" key="1">
    <source>
        <dbReference type="SAM" id="Phobius"/>
    </source>
</evidence>
<dbReference type="EMBL" id="QGDH01000020">
    <property type="protein sequence ID" value="RAR14592.1"/>
    <property type="molecule type" value="Genomic_DNA"/>
</dbReference>
<protein>
    <submittedName>
        <fullName evidence="2">Uncharacterized protein</fullName>
    </submittedName>
</protein>
<feature type="transmembrane region" description="Helical" evidence="1">
    <location>
        <begin position="305"/>
        <end position="327"/>
    </location>
</feature>